<dbReference type="Proteomes" id="UP000014071">
    <property type="component" value="Unassembled WGS sequence"/>
</dbReference>
<dbReference type="RefSeq" id="XP_012193226.1">
    <property type="nucleotide sequence ID" value="XM_012337836.1"/>
</dbReference>
<evidence type="ECO:0000256" key="1">
    <source>
        <dbReference type="SAM" id="MobiDB-lite"/>
    </source>
</evidence>
<dbReference type="GeneID" id="24112505"/>
<feature type="compositionally biased region" description="Basic and acidic residues" evidence="1">
    <location>
        <begin position="19"/>
        <end position="28"/>
    </location>
</feature>
<name>R9PE42_PSEHS</name>
<dbReference type="AlphaFoldDB" id="R9PE42"/>
<feature type="compositionally biased region" description="Basic residues" evidence="1">
    <location>
        <begin position="1"/>
        <end position="12"/>
    </location>
</feature>
<evidence type="ECO:0000313" key="3">
    <source>
        <dbReference type="Proteomes" id="UP000014071"/>
    </source>
</evidence>
<accession>R9PE42</accession>
<protein>
    <submittedName>
        <fullName evidence="2">Uncharacterized protein</fullName>
    </submittedName>
</protein>
<proteinExistence type="predicted"/>
<dbReference type="HOGENOM" id="CLU_2146983_0_0_1"/>
<reference evidence="3" key="1">
    <citation type="journal article" date="2013" name="Genome Announc.">
        <title>Draft genome sequence of the basidiomycetous yeast-like fungus Pseudozyma hubeiensis SY62, which produces an abundant amount of the biosurfactant mannosylerythritol lipids.</title>
        <authorList>
            <person name="Konishi M."/>
            <person name="Hatada Y."/>
            <person name="Horiuchi J."/>
        </authorList>
    </citation>
    <scope>NUCLEOTIDE SEQUENCE [LARGE SCALE GENOMIC DNA]</scope>
    <source>
        <strain evidence="3">SY62</strain>
    </source>
</reference>
<gene>
    <name evidence="2" type="ORF">PHSY_007242</name>
</gene>
<evidence type="ECO:0000313" key="2">
    <source>
        <dbReference type="EMBL" id="GAC99639.1"/>
    </source>
</evidence>
<sequence>MQKRHLRRHQRRCGSDVSEASRSDGGDERVTKAWWEGGIKERLSKVGNVQKRSRNIEIEIRKSAIHFRLHGERNTMLFCQTVETVGPLQTLPCACPILKRPRRFCSSHGQTT</sequence>
<organism evidence="2 3">
    <name type="scientific">Pseudozyma hubeiensis (strain SY62)</name>
    <name type="common">Yeast</name>
    <dbReference type="NCBI Taxonomy" id="1305764"/>
    <lineage>
        <taxon>Eukaryota</taxon>
        <taxon>Fungi</taxon>
        <taxon>Dikarya</taxon>
        <taxon>Basidiomycota</taxon>
        <taxon>Ustilaginomycotina</taxon>
        <taxon>Ustilaginomycetes</taxon>
        <taxon>Ustilaginales</taxon>
        <taxon>Ustilaginaceae</taxon>
        <taxon>Pseudozyma</taxon>
    </lineage>
</organism>
<keyword evidence="3" id="KW-1185">Reference proteome</keyword>
<dbReference type="EMBL" id="DF238832">
    <property type="protein sequence ID" value="GAC99639.1"/>
    <property type="molecule type" value="Genomic_DNA"/>
</dbReference>
<feature type="region of interest" description="Disordered" evidence="1">
    <location>
        <begin position="1"/>
        <end position="28"/>
    </location>
</feature>